<feature type="transmembrane region" description="Helical" evidence="6">
    <location>
        <begin position="261"/>
        <end position="285"/>
    </location>
</feature>
<dbReference type="AlphaFoldDB" id="A0A7W8HHV0"/>
<comment type="caution">
    <text evidence="7">The sequence shown here is derived from an EMBL/GenBank/DDBJ whole genome shotgun (WGS) entry which is preliminary data.</text>
</comment>
<feature type="transmembrane region" description="Helical" evidence="6">
    <location>
        <begin position="226"/>
        <end position="246"/>
    </location>
</feature>
<feature type="transmembrane region" description="Helical" evidence="6">
    <location>
        <begin position="104"/>
        <end position="123"/>
    </location>
</feature>
<dbReference type="Proteomes" id="UP000532440">
    <property type="component" value="Unassembled WGS sequence"/>
</dbReference>
<feature type="transmembrane region" description="Helical" evidence="6">
    <location>
        <begin position="130"/>
        <end position="150"/>
    </location>
</feature>
<evidence type="ECO:0000313" key="7">
    <source>
        <dbReference type="EMBL" id="MBB5271583.1"/>
    </source>
</evidence>
<dbReference type="EMBL" id="JACHGB010000003">
    <property type="protein sequence ID" value="MBB5271583.1"/>
    <property type="molecule type" value="Genomic_DNA"/>
</dbReference>
<feature type="transmembrane region" description="Helical" evidence="6">
    <location>
        <begin position="79"/>
        <end position="98"/>
    </location>
</feature>
<dbReference type="CDD" id="cd06581">
    <property type="entry name" value="TM_PBP1_LivM_like"/>
    <property type="match status" value="1"/>
</dbReference>
<feature type="transmembrane region" description="Helical" evidence="6">
    <location>
        <begin position="176"/>
        <end position="196"/>
    </location>
</feature>
<dbReference type="InterPro" id="IPR043428">
    <property type="entry name" value="LivM-like"/>
</dbReference>
<feature type="transmembrane region" description="Helical" evidence="6">
    <location>
        <begin position="306"/>
        <end position="329"/>
    </location>
</feature>
<evidence type="ECO:0000256" key="3">
    <source>
        <dbReference type="ARBA" id="ARBA00022692"/>
    </source>
</evidence>
<accession>A0A7W8HHV0</accession>
<evidence type="ECO:0000256" key="4">
    <source>
        <dbReference type="ARBA" id="ARBA00022989"/>
    </source>
</evidence>
<evidence type="ECO:0000256" key="2">
    <source>
        <dbReference type="ARBA" id="ARBA00022475"/>
    </source>
</evidence>
<keyword evidence="3 6" id="KW-0812">Transmembrane</keyword>
<evidence type="ECO:0000313" key="8">
    <source>
        <dbReference type="Proteomes" id="UP000532440"/>
    </source>
</evidence>
<dbReference type="GO" id="GO:0015658">
    <property type="term" value="F:branched-chain amino acid transmembrane transporter activity"/>
    <property type="evidence" value="ECO:0007669"/>
    <property type="project" value="InterPro"/>
</dbReference>
<name>A0A7W8HHV0_9BURK</name>
<dbReference type="PANTHER" id="PTHR30482:SF5">
    <property type="entry name" value="ABC TRANSPORTER PERMEASE PROTEIN"/>
    <property type="match status" value="1"/>
</dbReference>
<evidence type="ECO:0000256" key="5">
    <source>
        <dbReference type="ARBA" id="ARBA00023136"/>
    </source>
</evidence>
<gene>
    <name evidence="7" type="ORF">HNQ70_001593</name>
</gene>
<comment type="subcellular location">
    <subcellularLocation>
        <location evidence="1">Cell membrane</location>
        <topology evidence="1">Multi-pass membrane protein</topology>
    </subcellularLocation>
</comment>
<keyword evidence="8" id="KW-1185">Reference proteome</keyword>
<keyword evidence="4 6" id="KW-1133">Transmembrane helix</keyword>
<evidence type="ECO:0000256" key="1">
    <source>
        <dbReference type="ARBA" id="ARBA00004651"/>
    </source>
</evidence>
<feature type="transmembrane region" description="Helical" evidence="6">
    <location>
        <begin position="49"/>
        <end position="67"/>
    </location>
</feature>
<feature type="transmembrane region" description="Helical" evidence="6">
    <location>
        <begin position="26"/>
        <end position="43"/>
    </location>
</feature>
<dbReference type="InterPro" id="IPR001851">
    <property type="entry name" value="ABC_transp_permease"/>
</dbReference>
<proteinExistence type="predicted"/>
<evidence type="ECO:0000256" key="6">
    <source>
        <dbReference type="SAM" id="Phobius"/>
    </source>
</evidence>
<organism evidence="7 8">
    <name type="scientific">Quisquiliibacterium transsilvanicum</name>
    <dbReference type="NCBI Taxonomy" id="1549638"/>
    <lineage>
        <taxon>Bacteria</taxon>
        <taxon>Pseudomonadati</taxon>
        <taxon>Pseudomonadota</taxon>
        <taxon>Betaproteobacteria</taxon>
        <taxon>Burkholderiales</taxon>
        <taxon>Burkholderiaceae</taxon>
        <taxon>Quisquiliibacterium</taxon>
    </lineage>
</organism>
<sequence>MTMDPAGVFATSYPRDQALIRTRKQAVALLVFLALLLLLPQLLGPRLVAMGSMMLISAIVVVGLQINTGYAGQVNLGQAAFMGVGAYVAAVCATKAGLPFWLSIPLGGVAAALFGFIFGLSAVRIKGFYLALTTIAAQFLFHFLVLNLPMSWLGGSNGLSIEPATFFGIRLASDSAVYYLCLAFAMIMVFGAYGIARSRHGRAFIAVRDDDVASGMMGIDVVRTKATAFLVGAFYAGIGGGLWAYYVRFVAVDQFTLLHSIWFIAMIIVGGMGSITGALIGVFVIKVVQESLTSLGPTIVEQLPFLGGDVVFSVMNVFLGGVIAAFLIFEPRGLMHRWGILKRSYRLWPFPY</sequence>
<dbReference type="GO" id="GO:0005886">
    <property type="term" value="C:plasma membrane"/>
    <property type="evidence" value="ECO:0007669"/>
    <property type="project" value="UniProtKB-SubCell"/>
</dbReference>
<dbReference type="PANTHER" id="PTHR30482">
    <property type="entry name" value="HIGH-AFFINITY BRANCHED-CHAIN AMINO ACID TRANSPORT SYSTEM PERMEASE"/>
    <property type="match status" value="1"/>
</dbReference>
<keyword evidence="2" id="KW-1003">Cell membrane</keyword>
<protein>
    <submittedName>
        <fullName evidence="7">Branched-chain amino acid transport system permease protein</fullName>
    </submittedName>
</protein>
<keyword evidence="5 6" id="KW-0472">Membrane</keyword>
<dbReference type="Pfam" id="PF02653">
    <property type="entry name" value="BPD_transp_2"/>
    <property type="match status" value="1"/>
</dbReference>
<reference evidence="7 8" key="1">
    <citation type="submission" date="2020-08" db="EMBL/GenBank/DDBJ databases">
        <title>Genomic Encyclopedia of Type Strains, Phase IV (KMG-IV): sequencing the most valuable type-strain genomes for metagenomic binning, comparative biology and taxonomic classification.</title>
        <authorList>
            <person name="Goeker M."/>
        </authorList>
    </citation>
    <scope>NUCLEOTIDE SEQUENCE [LARGE SCALE GENOMIC DNA]</scope>
    <source>
        <strain evidence="7 8">DSM 29781</strain>
    </source>
</reference>